<evidence type="ECO:0000313" key="14">
    <source>
        <dbReference type="Proteomes" id="UP000765509"/>
    </source>
</evidence>
<feature type="domain" description="Bromo" evidence="12">
    <location>
        <begin position="1961"/>
        <end position="2036"/>
    </location>
</feature>
<keyword evidence="6" id="KW-0804">Transcription</keyword>
<dbReference type="Pfam" id="PF25316">
    <property type="entry name" value="TAF2_3rd"/>
    <property type="match status" value="1"/>
</dbReference>
<dbReference type="SUPFAM" id="SSF55486">
    <property type="entry name" value="Metalloproteases ('zincins'), catalytic domain"/>
    <property type="match status" value="1"/>
</dbReference>
<dbReference type="PROSITE" id="PS50014">
    <property type="entry name" value="BROMODOMAIN_2"/>
    <property type="match status" value="3"/>
</dbReference>
<keyword evidence="5 10" id="KW-0103">Bromodomain</keyword>
<evidence type="ECO:0000256" key="2">
    <source>
        <dbReference type="ARBA" id="ARBA00010937"/>
    </source>
</evidence>
<evidence type="ECO:0000256" key="1">
    <source>
        <dbReference type="ARBA" id="ARBA00004123"/>
    </source>
</evidence>
<organism evidence="13 14">
    <name type="scientific">Austropuccinia psidii MF-1</name>
    <dbReference type="NCBI Taxonomy" id="1389203"/>
    <lineage>
        <taxon>Eukaryota</taxon>
        <taxon>Fungi</taxon>
        <taxon>Dikarya</taxon>
        <taxon>Basidiomycota</taxon>
        <taxon>Pucciniomycotina</taxon>
        <taxon>Pucciniomycetes</taxon>
        <taxon>Pucciniales</taxon>
        <taxon>Sphaerophragmiaceae</taxon>
        <taxon>Austropuccinia</taxon>
    </lineage>
</organism>
<feature type="compositionally biased region" description="Low complexity" evidence="11">
    <location>
        <begin position="2062"/>
        <end position="2078"/>
    </location>
</feature>
<dbReference type="InterPro" id="IPR057991">
    <property type="entry name" value="TPR_TAF2_C"/>
</dbReference>
<dbReference type="CDD" id="cd09839">
    <property type="entry name" value="M1_like_TAF2"/>
    <property type="match status" value="1"/>
</dbReference>
<keyword evidence="14" id="KW-1185">Reference proteome</keyword>
<dbReference type="GO" id="GO:0003682">
    <property type="term" value="F:chromatin binding"/>
    <property type="evidence" value="ECO:0007669"/>
    <property type="project" value="TreeGrafter"/>
</dbReference>
<evidence type="ECO:0000256" key="7">
    <source>
        <dbReference type="ARBA" id="ARBA00023242"/>
    </source>
</evidence>
<evidence type="ECO:0000256" key="4">
    <source>
        <dbReference type="ARBA" id="ARBA00023015"/>
    </source>
</evidence>
<feature type="compositionally biased region" description="Low complexity" evidence="11">
    <location>
        <begin position="1394"/>
        <end position="1405"/>
    </location>
</feature>
<dbReference type="SUPFAM" id="SSF63737">
    <property type="entry name" value="Leukotriene A4 hydrolase N-terminal domain"/>
    <property type="match status" value="1"/>
</dbReference>
<dbReference type="Pfam" id="PF00439">
    <property type="entry name" value="Bromodomain"/>
    <property type="match status" value="3"/>
</dbReference>
<feature type="region of interest" description="Disordered" evidence="11">
    <location>
        <begin position="1519"/>
        <end position="1757"/>
    </location>
</feature>
<dbReference type="PANTHER" id="PTHR15137:SF9">
    <property type="entry name" value="TRANSCRIPTION INITIATION FACTOR TFIID SUBUNIT 2"/>
    <property type="match status" value="1"/>
</dbReference>
<feature type="compositionally biased region" description="Polar residues" evidence="11">
    <location>
        <begin position="1715"/>
        <end position="1724"/>
    </location>
</feature>
<gene>
    <name evidence="13" type="ORF">O181_028650</name>
</gene>
<evidence type="ECO:0000313" key="13">
    <source>
        <dbReference type="EMBL" id="MBW0488935.1"/>
    </source>
</evidence>
<dbReference type="GO" id="GO:0006325">
    <property type="term" value="P:chromatin organization"/>
    <property type="evidence" value="ECO:0007669"/>
    <property type="project" value="UniProtKB-ARBA"/>
</dbReference>
<dbReference type="Proteomes" id="UP000765509">
    <property type="component" value="Unassembled WGS sequence"/>
</dbReference>
<feature type="compositionally biased region" description="Low complexity" evidence="11">
    <location>
        <begin position="1611"/>
        <end position="1625"/>
    </location>
</feature>
<dbReference type="InterPro" id="IPR057345">
    <property type="entry name" value="Ig-like_TAF2"/>
</dbReference>
<reference evidence="13" key="1">
    <citation type="submission" date="2021-03" db="EMBL/GenBank/DDBJ databases">
        <title>Draft genome sequence of rust myrtle Austropuccinia psidii MF-1, a brazilian biotype.</title>
        <authorList>
            <person name="Quecine M.C."/>
            <person name="Pachon D.M.R."/>
            <person name="Bonatelli M.L."/>
            <person name="Correr F.H."/>
            <person name="Franceschini L.M."/>
            <person name="Leite T.F."/>
            <person name="Margarido G.R.A."/>
            <person name="Almeida C.A."/>
            <person name="Ferrarezi J.A."/>
            <person name="Labate C.A."/>
        </authorList>
    </citation>
    <scope>NUCLEOTIDE SEQUENCE</scope>
    <source>
        <strain evidence="13">MF-1</strain>
    </source>
</reference>
<feature type="compositionally biased region" description="Polar residues" evidence="11">
    <location>
        <begin position="1425"/>
        <end position="1435"/>
    </location>
</feature>
<evidence type="ECO:0000256" key="3">
    <source>
        <dbReference type="ARBA" id="ARBA00017363"/>
    </source>
</evidence>
<dbReference type="CDD" id="cd04369">
    <property type="entry name" value="Bromodomain"/>
    <property type="match status" value="1"/>
</dbReference>
<dbReference type="InterPro" id="IPR042097">
    <property type="entry name" value="Aminopeptidase_N-like_N_sf"/>
</dbReference>
<dbReference type="FunFam" id="1.10.390.10:FF:000011">
    <property type="entry name" value="Transcription initiation factor TFIID subunit"/>
    <property type="match status" value="1"/>
</dbReference>
<dbReference type="Pfam" id="PF25577">
    <property type="entry name" value="TPR_TAF2_C"/>
    <property type="match status" value="1"/>
</dbReference>
<dbReference type="GO" id="GO:0006367">
    <property type="term" value="P:transcription initiation at RNA polymerase II promoter"/>
    <property type="evidence" value="ECO:0007669"/>
    <property type="project" value="TreeGrafter"/>
</dbReference>
<dbReference type="PROSITE" id="PS00633">
    <property type="entry name" value="BROMODOMAIN_1"/>
    <property type="match status" value="2"/>
</dbReference>
<feature type="compositionally biased region" description="Low complexity" evidence="11">
    <location>
        <begin position="1677"/>
        <end position="1699"/>
    </location>
</feature>
<feature type="region of interest" description="Disordered" evidence="11">
    <location>
        <begin position="2062"/>
        <end position="2097"/>
    </location>
</feature>
<feature type="compositionally biased region" description="Low complexity" evidence="11">
    <location>
        <begin position="1731"/>
        <end position="1741"/>
    </location>
</feature>
<dbReference type="GO" id="GO:0000976">
    <property type="term" value="F:transcription cis-regulatory region binding"/>
    <property type="evidence" value="ECO:0007669"/>
    <property type="project" value="TreeGrafter"/>
</dbReference>
<feature type="compositionally biased region" description="Pro residues" evidence="11">
    <location>
        <begin position="1381"/>
        <end position="1393"/>
    </location>
</feature>
<feature type="domain" description="Bromo" evidence="12">
    <location>
        <begin position="1236"/>
        <end position="1308"/>
    </location>
</feature>
<dbReference type="Gene3D" id="2.60.40.1730">
    <property type="entry name" value="tricorn interacting facor f3 domain"/>
    <property type="match status" value="1"/>
</dbReference>
<dbReference type="InterPro" id="IPR037813">
    <property type="entry name" value="TAF2"/>
</dbReference>
<feature type="region of interest" description="Disordered" evidence="11">
    <location>
        <begin position="1425"/>
        <end position="1446"/>
    </location>
</feature>
<dbReference type="SUPFAM" id="SSF47370">
    <property type="entry name" value="Bromodomain"/>
    <property type="match status" value="3"/>
</dbReference>
<evidence type="ECO:0000256" key="6">
    <source>
        <dbReference type="ARBA" id="ARBA00023163"/>
    </source>
</evidence>
<sequence>MSSHGPHHRAFSISHQRVILEVQLDGQIKALTEITILPLSAELSTVHLHSNSCSILNVYHPTDQGNQKLDFLLNEPFPIKIPDPNSVRQYPEAKRRLFERVNEKETGELVIQIDRSKINKSIRQLDPIDLTTPSGSVNNQSNQKEKQQIDFEPIIISIEYQITLKDLLINHAICIINGHHPIVFTNSTSARSWVPCLDSLWERCPWELNFIVPKFNSNSLHQPIIVVSSGELIEQVIHPLDSSKSLFHYSLAIPTSVQHIAWAVGALKLHDLTPNKLRYSSPTKYLDSDHNIHNNQSHILSQDQSSNQINLHAFSLSNKSSQLINTVQFLPHALSFFSQEYGSYPYSSYKVVFLDMSSATHSIGMTFNSATLTLYPSDLLYSAEIIDQVYETKPTLVHSLASQWIGINIIPKSPSDTWLINGLSLYITGLYFKSIWGTNEYRYKIKKDMLKCVEMDVNKAPICQPGLPLAIDTQVLGFVNLKASLVLYILDRHLRRSGGGTSLGLSRVIPKIFLSAISGEMRDNMLSTNSFLRICRKLSGTELKSWADQWIYASGCPVFEVSAQFNRKKMTHELNLKQLNPSKSYYDDPNTTWEEKCNLKPLDRFEGPMTVRIHESDGVPYEHVLDIKEIFKRYELPSNHKNKKGRRPIRRYNITNQSGENVEVSDDRLFDKPWQRFQDEPDSWKFVDWVDDEEINQSNVEWIRLDVEAEWICEIRFEMKEYMWLEQLQKDRDVIAQLEAVKALSCLSSKVASSHLCRAALTFEYFFRIRVEAVLALVSCANSQCGFLGLFHLLKLFQTQYCFPPKQEPDSPWNIRAIPKPNQFDNFADYFIRKALTTAIAQVRDQNYNSPAICQQFFLDQLIYNDNSVNRYSDVHYIATLIAAMSDSFIHMADVGQQKEFSEFSLDDTISREIDTGSRDSCRKRLLVMVNELERFLVVDRLVPSYRNIITMAVVEAKLKLMFAGLLPVDLMFFLVFTRPGNYPPLRILAFDCLLLLRGFQEKAIVRYMFLVMRDDQSLLVRRRLAMALVQCLPILVFAEELGGEPTKQGFSVLDKPDDHANTKSKLDQKAITKHLRVEVGRALILRECIMSVMLHPSVDVDVQTCLLKISEVLFKPSDESVPICIPIEPLQPLEIETPILPKIRIPATLATIELPLPPAPLPKIILKDNQFHPPNDDLDNVIPVPSVPTSQEAPLRLIATLTKKSKPGPKPKKFQASGMSIPDHKMCQNLLKKIASHPLSIPFRKAVDPIRDGAPNYFNIITRPMDFKTMGDKLEMGQYPNRQAFRDDFNLVLENCKAYNLADSPLVLKHAEPMKVIFDKLWERSEKTMNALQAKGIGGGNVGWLSSSDTKPLVPPTNILPLAPPPSFAAFAAGGSMIPMAPPPPNKSPSPLPSAALSNSPEASKPSGLKVKLKPRTSISIGTTLKESPSNVHSTMPPPASKSTLRIKFSPCPTTSSHNISLSPAKSMSDTSKITAYSGPTFPVPPPPSFPLTSTPIVSMKSRAPAIPTFPVPPPPTLDLFSLSSKPPANTPPALPHRNQSSPVPESLPPPSSTLEKPTFAAPLHSPSSLPQDTIPNALHGTAISTSNPPLKKPTLVAKLSRPPPPPSAVPLSVPSSQTSILPNFPAPPPPSIPQLGLISAPATSSTDIIPSDLTPKPSNPTKIKVIQRPLKPPISLEADSAAPLASPSAPTSSLNKPKTSKKSKPNNNVTKVASISSVNARLSSERSRSSSIDPSTSFSTPPPPPASLSSVSPSIKKPQAKKVILSNNLSDDSFSGQQLSTAIHKGPIQSVAQPVNNSLVASNGSTGSSPIPTLAQPVGPIRHSAAAKGGSPTMENVLVPKKAKGIIRKMMESPYGAWFRVPVDPIAVGAPTYYDEIKSPMDLTTMQKKVDKGVYKRLSELMADFDLIVSNCIQFNGAFSEVAAQAKALEKAWKTEWQKASKMSYIEKRSLLGLFNKLNQVAGVDVFSEPVDPVALQIPTYFSVIGGKQNARDLGTIKSNLVADRYNNIQEFEVDIRLMLKNCFTFNPPESLVSIIGKDLEKVFDAGILKIKKDSGLISTSTSASTVSNNGGTSSSLNKRKGNEGGNVPKKTKVG</sequence>
<dbReference type="InterPro" id="IPR018359">
    <property type="entry name" value="Bromodomain_CS"/>
</dbReference>
<dbReference type="SMART" id="SM00297">
    <property type="entry name" value="BROMO"/>
    <property type="match status" value="3"/>
</dbReference>
<comment type="subcellular location">
    <subcellularLocation>
        <location evidence="1">Nucleus</location>
    </subcellularLocation>
</comment>
<keyword evidence="4" id="KW-0805">Transcription regulation</keyword>
<evidence type="ECO:0000256" key="8">
    <source>
        <dbReference type="ARBA" id="ARBA00025346"/>
    </source>
</evidence>
<dbReference type="InterPro" id="IPR027268">
    <property type="entry name" value="Peptidase_M4/M1_CTD_sf"/>
</dbReference>
<evidence type="ECO:0000256" key="5">
    <source>
        <dbReference type="ARBA" id="ARBA00023117"/>
    </source>
</evidence>
<evidence type="ECO:0000256" key="9">
    <source>
        <dbReference type="ARBA" id="ARBA00076306"/>
    </source>
</evidence>
<dbReference type="PANTHER" id="PTHR15137">
    <property type="entry name" value="TRANSCRIPTION INITIATION FACTOR TFIID"/>
    <property type="match status" value="1"/>
</dbReference>
<evidence type="ECO:0000256" key="10">
    <source>
        <dbReference type="PROSITE-ProRule" id="PRU00035"/>
    </source>
</evidence>
<evidence type="ECO:0000259" key="12">
    <source>
        <dbReference type="PROSITE" id="PS50014"/>
    </source>
</evidence>
<protein>
    <recommendedName>
        <fullName evidence="3">Transcription initiation factor TFIID subunit 2</fullName>
    </recommendedName>
    <alternativeName>
        <fullName evidence="9">TBP-associated factor 2</fullName>
    </alternativeName>
</protein>
<dbReference type="Gene3D" id="1.10.390.10">
    <property type="entry name" value="Neutral Protease Domain 2"/>
    <property type="match status" value="1"/>
</dbReference>
<dbReference type="PRINTS" id="PR00503">
    <property type="entry name" value="BROMODOMAIN"/>
</dbReference>
<accession>A0A9Q3H4E5</accession>
<dbReference type="GO" id="GO:0005669">
    <property type="term" value="C:transcription factor TFIID complex"/>
    <property type="evidence" value="ECO:0007669"/>
    <property type="project" value="InterPro"/>
</dbReference>
<feature type="region of interest" description="Disordered" evidence="11">
    <location>
        <begin position="1380"/>
        <end position="1412"/>
    </location>
</feature>
<dbReference type="Gene3D" id="1.20.920.10">
    <property type="entry name" value="Bromodomain-like"/>
    <property type="match status" value="3"/>
</dbReference>
<comment type="similarity">
    <text evidence="2">Belongs to the TAF2 family.</text>
</comment>
<keyword evidence="7" id="KW-0539">Nucleus</keyword>
<proteinExistence type="inferred from homology"/>
<name>A0A9Q3H4E5_9BASI</name>
<dbReference type="OrthoDB" id="308861at2759"/>
<dbReference type="EMBL" id="AVOT02009847">
    <property type="protein sequence ID" value="MBW0488935.1"/>
    <property type="molecule type" value="Genomic_DNA"/>
</dbReference>
<feature type="domain" description="Bromo" evidence="12">
    <location>
        <begin position="1853"/>
        <end position="1925"/>
    </location>
</feature>
<comment type="caution">
    <text evidence="13">The sequence shown here is derived from an EMBL/GenBank/DDBJ whole genome shotgun (WGS) entry which is preliminary data.</text>
</comment>
<dbReference type="InterPro" id="IPR036427">
    <property type="entry name" value="Bromodomain-like_sf"/>
</dbReference>
<dbReference type="GO" id="GO:0016251">
    <property type="term" value="F:RNA polymerase II general transcription initiation factor activity"/>
    <property type="evidence" value="ECO:0007669"/>
    <property type="project" value="TreeGrafter"/>
</dbReference>
<comment type="function">
    <text evidence="8">Functions as a component of the DNA-binding general transcription factor complex TFIID. Binding of TFIID to a promoter (with or without TATA element) is the initial step in pre-initiation complex (PIC) formation. TFIID plays a key role in the regulation of gene expression by RNA polymerase II through different activities such as transcription activator interaction, core promoter recognition and selectivity, TFIIA and TFIIB interaction, chromatin modification (histone acetylation by TAF1), facilitation of DNA opening and initiation of transcription.</text>
</comment>
<feature type="compositionally biased region" description="Polar residues" evidence="11">
    <location>
        <begin position="1567"/>
        <end position="1576"/>
    </location>
</feature>
<dbReference type="InterPro" id="IPR001487">
    <property type="entry name" value="Bromodomain"/>
</dbReference>
<evidence type="ECO:0000256" key="11">
    <source>
        <dbReference type="SAM" id="MobiDB-lite"/>
    </source>
</evidence>